<keyword evidence="2" id="KW-0378">Hydrolase</keyword>
<evidence type="ECO:0000313" key="7">
    <source>
        <dbReference type="Proteomes" id="UP000193061"/>
    </source>
</evidence>
<dbReference type="InterPro" id="IPR052169">
    <property type="entry name" value="CW_Biosynth-Accessory"/>
</dbReference>
<evidence type="ECO:0000256" key="3">
    <source>
        <dbReference type="SAM" id="MobiDB-lite"/>
    </source>
</evidence>
<evidence type="ECO:0000256" key="1">
    <source>
        <dbReference type="ARBA" id="ARBA00005662"/>
    </source>
</evidence>
<evidence type="ECO:0000259" key="5">
    <source>
        <dbReference type="SMART" id="SM00854"/>
    </source>
</evidence>
<dbReference type="GO" id="GO:0016798">
    <property type="term" value="F:hydrolase activity, acting on glycosyl bonds"/>
    <property type="evidence" value="ECO:0007669"/>
    <property type="project" value="InterPro"/>
</dbReference>
<feature type="domain" description="Capsule synthesis protein CapA" evidence="5">
    <location>
        <begin position="126"/>
        <end position="379"/>
    </location>
</feature>
<dbReference type="AlphaFoldDB" id="A0A1X7A588"/>
<dbReference type="PANTHER" id="PTHR33393:SF13">
    <property type="entry name" value="PGA BIOSYNTHESIS PROTEIN CAPA"/>
    <property type="match status" value="1"/>
</dbReference>
<dbReference type="SMART" id="SM00854">
    <property type="entry name" value="PGA_cap"/>
    <property type="match status" value="1"/>
</dbReference>
<keyword evidence="4" id="KW-0732">Signal</keyword>
<dbReference type="SUPFAM" id="SSF56300">
    <property type="entry name" value="Metallo-dependent phosphatases"/>
    <property type="match status" value="1"/>
</dbReference>
<feature type="chain" id="PRO_5013208243" evidence="4">
    <location>
        <begin position="22"/>
        <end position="676"/>
    </location>
</feature>
<reference evidence="6 7" key="1">
    <citation type="submission" date="2017-03" db="EMBL/GenBank/DDBJ databases">
        <authorList>
            <person name="Afonso C.L."/>
            <person name="Miller P.J."/>
            <person name="Scott M.A."/>
            <person name="Spackman E."/>
            <person name="Goraichik I."/>
            <person name="Dimitrov K.M."/>
            <person name="Suarez D.L."/>
            <person name="Swayne D.E."/>
        </authorList>
    </citation>
    <scope>NUCLEOTIDE SEQUENCE [LARGE SCALE GENOMIC DNA]</scope>
    <source>
        <strain evidence="6 7">CECT 7450</strain>
    </source>
</reference>
<dbReference type="Pfam" id="PF02018">
    <property type="entry name" value="CBM_4_9"/>
    <property type="match status" value="1"/>
</dbReference>
<dbReference type="Proteomes" id="UP000193061">
    <property type="component" value="Unassembled WGS sequence"/>
</dbReference>
<evidence type="ECO:0000256" key="4">
    <source>
        <dbReference type="SAM" id="SignalP"/>
    </source>
</evidence>
<dbReference type="CDD" id="cd07381">
    <property type="entry name" value="MPP_CapA"/>
    <property type="match status" value="1"/>
</dbReference>
<dbReference type="PANTHER" id="PTHR33393">
    <property type="entry name" value="POLYGLUTAMINE SYNTHESIS ACCESSORY PROTEIN RV0574C-RELATED"/>
    <property type="match status" value="1"/>
</dbReference>
<dbReference type="InterPro" id="IPR029052">
    <property type="entry name" value="Metallo-depent_PP-like"/>
</dbReference>
<dbReference type="Pfam" id="PF09587">
    <property type="entry name" value="PGA_cap"/>
    <property type="match status" value="1"/>
</dbReference>
<dbReference type="InterPro" id="IPR019079">
    <property type="entry name" value="Capsule_synth_CapA"/>
</dbReference>
<dbReference type="EMBL" id="FWFX01000017">
    <property type="protein sequence ID" value="SLN70945.1"/>
    <property type="molecule type" value="Genomic_DNA"/>
</dbReference>
<comment type="similarity">
    <text evidence="1">Belongs to the CapA family.</text>
</comment>
<name>A0A1X7A588_9RHOB</name>
<organism evidence="6 7">
    <name type="scientific">Roseovarius albus</name>
    <dbReference type="NCBI Taxonomy" id="1247867"/>
    <lineage>
        <taxon>Bacteria</taxon>
        <taxon>Pseudomonadati</taxon>
        <taxon>Pseudomonadota</taxon>
        <taxon>Alphaproteobacteria</taxon>
        <taxon>Rhodobacterales</taxon>
        <taxon>Roseobacteraceae</taxon>
        <taxon>Roseovarius</taxon>
    </lineage>
</organism>
<sequence>MFRRILAMLKASLFIILQAFAAPISVWADSQLGKPIPIIGELEIVDSHALLDGVSLTINDVNATVTASGDYSVSVPEADVYQIRFDGADIFTGIQTFAHVELEQQNKRTLSVPKIELVAKKPGRTEFIFGGDVMAERRYIDPRWNEQVLIRPESISTDMEKLFRPMMPYFRSADYAAINLETTLAEFEPAEKAPKSITFYTHPYILDALETLGIDYVSLGNNHTNDYLDEGIRTTLAALRESKIGFSGAGLNEAEALAPYRTNINGQKFSMLGYVGWKNKAEPSQVAEGATGGAAFGTMENIISTVSKEVADNRVTVVQYHGSREYSEEPTETTEVRLKAAVDAGADLVIGHHPHVSQGLELYNGKLIAWSLGNFLFDQFFYETHGAYALKVWMDGNTFYRAEVIPLQIKDFRPIPAMADTRRYVLQRVMALSALRGTKLYLSGGHAIVTSSNHQNDNPTSRTTHIRGSDNEIAKTSFPLKQESEKSSSSHRTALTEGRELFFRGDFETYGLLNLHERSWNAKNAKIELVRTPKTGRFALQVSPEEPGEHMQLGLKAFMRVLNQDSYSVSVWVKAEEDVEVSAYLQSRPEGMNRYKALEHAPFNLLGSKNVTGGEWTQVSFDFDIARDSKNRVLPSRPMFHFAPPKKLFSFLYSKGSRTIKPVLVDDFSFVEWQEE</sequence>
<protein>
    <submittedName>
        <fullName evidence="6">Capsule biosynthesis protein CapA</fullName>
    </submittedName>
</protein>
<evidence type="ECO:0000256" key="2">
    <source>
        <dbReference type="ARBA" id="ARBA00022801"/>
    </source>
</evidence>
<proteinExistence type="inferred from homology"/>
<dbReference type="Gene3D" id="3.60.21.10">
    <property type="match status" value="1"/>
</dbReference>
<dbReference type="InterPro" id="IPR003305">
    <property type="entry name" value="CenC_carb-bd"/>
</dbReference>
<gene>
    <name evidence="6" type="primary">capA</name>
    <name evidence="6" type="ORF">ROA7450_03884</name>
</gene>
<feature type="signal peptide" evidence="4">
    <location>
        <begin position="1"/>
        <end position="21"/>
    </location>
</feature>
<feature type="region of interest" description="Disordered" evidence="3">
    <location>
        <begin position="451"/>
        <end position="493"/>
    </location>
</feature>
<evidence type="ECO:0000313" key="6">
    <source>
        <dbReference type="EMBL" id="SLN70945.1"/>
    </source>
</evidence>
<feature type="compositionally biased region" description="Polar residues" evidence="3">
    <location>
        <begin position="451"/>
        <end position="463"/>
    </location>
</feature>
<dbReference type="Gene3D" id="2.60.120.260">
    <property type="entry name" value="Galactose-binding domain-like"/>
    <property type="match status" value="1"/>
</dbReference>
<keyword evidence="7" id="KW-1185">Reference proteome</keyword>
<accession>A0A1X7A588</accession>